<sequence length="384" mass="43554">MYSMIQFLKLYGMKQKPNLLFLLLLLFTESCIEPFTPPEITGARQYLVVDGFLNTSPNQESQFRLTRTQTIAETGQPMPESRARLFVEGDAGSRFTLSETANGLYILPPIAAKDNEKYRIHILTQDGNEYYSSYEPIIRTPAIDSLTYEVREDRSGVQININTHDPRNATRFYRWNFEETWQYYSDMYSPVEYINGAVVGRLQDISTCWSFAKSSRIVLGTSVKLSQDIIKDQPITYVAAATGKLKVKYSVLVRQYGLSQEEYEYWTTLAKTTEGTGTLFDPQPSQVRGNIMCVSDPSALVFGYFSASTQQEERLFVAESLGRYATSCAPVDTLSLGELAESFDKISEEYIPTGSTQTLYVMAFESCVDCRLRGGTTVRPPFWR</sequence>
<evidence type="ECO:0000313" key="2">
    <source>
        <dbReference type="Proteomes" id="UP000295706"/>
    </source>
</evidence>
<accession>A0A4R4K797</accession>
<comment type="caution">
    <text evidence="1">The sequence shown here is derived from an EMBL/GenBank/DDBJ whole genome shotgun (WGS) entry which is preliminary data.</text>
</comment>
<dbReference type="EMBL" id="SMJU01000010">
    <property type="protein sequence ID" value="TDB63444.1"/>
    <property type="molecule type" value="Genomic_DNA"/>
</dbReference>
<dbReference type="AlphaFoldDB" id="A0A4R4K797"/>
<proteinExistence type="predicted"/>
<protein>
    <submittedName>
        <fullName evidence="1">DUF4249 domain-containing protein</fullName>
    </submittedName>
</protein>
<evidence type="ECO:0000313" key="1">
    <source>
        <dbReference type="EMBL" id="TDB63444.1"/>
    </source>
</evidence>
<dbReference type="InterPro" id="IPR025345">
    <property type="entry name" value="DUF4249"/>
</dbReference>
<gene>
    <name evidence="1" type="ORF">EZE20_16925</name>
</gene>
<name>A0A4R4K797_9BACT</name>
<dbReference type="Pfam" id="PF14054">
    <property type="entry name" value="DUF4249"/>
    <property type="match status" value="1"/>
</dbReference>
<keyword evidence="2" id="KW-1185">Reference proteome</keyword>
<reference evidence="1 2" key="1">
    <citation type="submission" date="2019-02" db="EMBL/GenBank/DDBJ databases">
        <title>Arundinibacter roseus gen. nov., sp. nov., a new member of the family Cytophagaceae.</title>
        <authorList>
            <person name="Szuroczki S."/>
            <person name="Khayer B."/>
            <person name="Sproer C."/>
            <person name="Toumi M."/>
            <person name="Szabo A."/>
            <person name="Felfoldi T."/>
            <person name="Schumann P."/>
            <person name="Toth E."/>
        </authorList>
    </citation>
    <scope>NUCLEOTIDE SEQUENCE [LARGE SCALE GENOMIC DNA]</scope>
    <source>
        <strain evidence="1 2">DMA-k-7a</strain>
    </source>
</reference>
<organism evidence="1 2">
    <name type="scientific">Arundinibacter roseus</name>
    <dbReference type="NCBI Taxonomy" id="2070510"/>
    <lineage>
        <taxon>Bacteria</taxon>
        <taxon>Pseudomonadati</taxon>
        <taxon>Bacteroidota</taxon>
        <taxon>Cytophagia</taxon>
        <taxon>Cytophagales</taxon>
        <taxon>Spirosomataceae</taxon>
        <taxon>Arundinibacter</taxon>
    </lineage>
</organism>
<dbReference type="OrthoDB" id="1062680at2"/>
<dbReference type="Proteomes" id="UP000295706">
    <property type="component" value="Unassembled WGS sequence"/>
</dbReference>